<evidence type="ECO:0000313" key="2">
    <source>
        <dbReference type="EMBL" id="JAD79848.1"/>
    </source>
</evidence>
<reference evidence="2" key="2">
    <citation type="journal article" date="2015" name="Data Brief">
        <title>Shoot transcriptome of the giant reed, Arundo donax.</title>
        <authorList>
            <person name="Barrero R.A."/>
            <person name="Guerrero F.D."/>
            <person name="Moolhuijzen P."/>
            <person name="Goolsby J.A."/>
            <person name="Tidwell J."/>
            <person name="Bellgard S.E."/>
            <person name="Bellgard M.I."/>
        </authorList>
    </citation>
    <scope>NUCLEOTIDE SEQUENCE</scope>
    <source>
        <tissue evidence="2">Shoot tissue taken approximately 20 cm above the soil surface</tissue>
    </source>
</reference>
<protein>
    <submittedName>
        <fullName evidence="2">Uncharacterized protein</fullName>
    </submittedName>
</protein>
<dbReference type="EMBL" id="GBRH01218047">
    <property type="protein sequence ID" value="JAD79848.1"/>
    <property type="molecule type" value="Transcribed_RNA"/>
</dbReference>
<sequence>MYLSRTNSCELTCSVAYEMERSDSAVDEEPTLSASLLSSRSSPAPRTLLFLLFPMARRRTNQNPATHKRTERKRNQKPQGATPRGTREAARAGALGIRSRCGGREGRRRRHGGRRDGDKGGAGRRRDGDRRSRSRGRSS</sequence>
<name>A0A0A9CZI2_ARUDO</name>
<accession>A0A0A9CZI2</accession>
<feature type="compositionally biased region" description="Basic and acidic residues" evidence="1">
    <location>
        <begin position="114"/>
        <end position="131"/>
    </location>
</feature>
<feature type="region of interest" description="Disordered" evidence="1">
    <location>
        <begin position="52"/>
        <end position="139"/>
    </location>
</feature>
<evidence type="ECO:0000256" key="1">
    <source>
        <dbReference type="SAM" id="MobiDB-lite"/>
    </source>
</evidence>
<feature type="compositionally biased region" description="Basic residues" evidence="1">
    <location>
        <begin position="56"/>
        <end position="76"/>
    </location>
</feature>
<proteinExistence type="predicted"/>
<organism evidence="2">
    <name type="scientific">Arundo donax</name>
    <name type="common">Giant reed</name>
    <name type="synonym">Donax arundinaceus</name>
    <dbReference type="NCBI Taxonomy" id="35708"/>
    <lineage>
        <taxon>Eukaryota</taxon>
        <taxon>Viridiplantae</taxon>
        <taxon>Streptophyta</taxon>
        <taxon>Embryophyta</taxon>
        <taxon>Tracheophyta</taxon>
        <taxon>Spermatophyta</taxon>
        <taxon>Magnoliopsida</taxon>
        <taxon>Liliopsida</taxon>
        <taxon>Poales</taxon>
        <taxon>Poaceae</taxon>
        <taxon>PACMAD clade</taxon>
        <taxon>Arundinoideae</taxon>
        <taxon>Arundineae</taxon>
        <taxon>Arundo</taxon>
    </lineage>
</organism>
<reference evidence="2" key="1">
    <citation type="submission" date="2014-09" db="EMBL/GenBank/DDBJ databases">
        <authorList>
            <person name="Magalhaes I.L.F."/>
            <person name="Oliveira U."/>
            <person name="Santos F.R."/>
            <person name="Vidigal T.H.D.A."/>
            <person name="Brescovit A.D."/>
            <person name="Santos A.J."/>
        </authorList>
    </citation>
    <scope>NUCLEOTIDE SEQUENCE</scope>
    <source>
        <tissue evidence="2">Shoot tissue taken approximately 20 cm above the soil surface</tissue>
    </source>
</reference>
<dbReference type="AlphaFoldDB" id="A0A0A9CZI2"/>